<feature type="signal peptide" evidence="1">
    <location>
        <begin position="1"/>
        <end position="20"/>
    </location>
</feature>
<dbReference type="InterPro" id="IPR019850">
    <property type="entry name" value="GldD-like"/>
</dbReference>
<dbReference type="Proteomes" id="UP000217276">
    <property type="component" value="Chromosome"/>
</dbReference>
<sequence length="188" mass="21170">MKISLYTLLFVIGSLLSSCGGDTLPKPKGGLRLDYTPAVYTPVTQLPNCPFSFEANSLSEVKYQAHDCDINIEYPAMHATIYLTYKPVEGNLKKLLKDAQKFTYEHTIKADNIASTVFANDSTHVYGMFYQVYGNAASQSQFYATDSLRHFISGSIYFKAVPNYDSIQPASAYIEKDIRKIMESLQWK</sequence>
<dbReference type="KEGG" id="clk:CGC53_04040"/>
<dbReference type="NCBIfam" id="TIGR03512">
    <property type="entry name" value="GldD_lipo"/>
    <property type="match status" value="1"/>
</dbReference>
<keyword evidence="3" id="KW-1185">Reference proteome</keyword>
<name>A0A250F8W7_9FLAO</name>
<gene>
    <name evidence="2" type="primary">gldD</name>
    <name evidence="2" type="ORF">CGC53_04040</name>
</gene>
<dbReference type="EMBL" id="CP022384">
    <property type="protein sequence ID" value="ATA81574.1"/>
    <property type="molecule type" value="Genomic_DNA"/>
</dbReference>
<protein>
    <submittedName>
        <fullName evidence="2">Gliding motility lipoprotein GldD</fullName>
    </submittedName>
</protein>
<accession>A0A250F8W7</accession>
<feature type="chain" id="PRO_5012219507" evidence="1">
    <location>
        <begin position="21"/>
        <end position="188"/>
    </location>
</feature>
<dbReference type="PROSITE" id="PS51257">
    <property type="entry name" value="PROKAR_LIPOPROTEIN"/>
    <property type="match status" value="1"/>
</dbReference>
<dbReference type="RefSeq" id="WP_095913514.1">
    <property type="nucleotide sequence ID" value="NZ_CAJPPO010000008.1"/>
</dbReference>
<evidence type="ECO:0000256" key="1">
    <source>
        <dbReference type="SAM" id="SignalP"/>
    </source>
</evidence>
<proteinExistence type="predicted"/>
<keyword evidence="1" id="KW-0732">Signal</keyword>
<dbReference type="AlphaFoldDB" id="A0A250F8W7"/>
<keyword evidence="2" id="KW-0449">Lipoprotein</keyword>
<dbReference type="Pfam" id="PF25593">
    <property type="entry name" value="GldD_lipo"/>
    <property type="match status" value="1"/>
</dbReference>
<reference evidence="3" key="1">
    <citation type="submission" date="2017-06" db="EMBL/GenBank/DDBJ databases">
        <title>Capnocytophaga spp. assemblies.</title>
        <authorList>
            <person name="Gulvik C.A."/>
        </authorList>
    </citation>
    <scope>NUCLEOTIDE SEQUENCE [LARGE SCALE GENOMIC DNA]</scope>
    <source>
        <strain evidence="3">H6253</strain>
    </source>
</reference>
<organism evidence="2 3">
    <name type="scientific">Capnocytophaga leadbetteri</name>
    <dbReference type="NCBI Taxonomy" id="327575"/>
    <lineage>
        <taxon>Bacteria</taxon>
        <taxon>Pseudomonadati</taxon>
        <taxon>Bacteroidota</taxon>
        <taxon>Flavobacteriia</taxon>
        <taxon>Flavobacteriales</taxon>
        <taxon>Flavobacteriaceae</taxon>
        <taxon>Capnocytophaga</taxon>
    </lineage>
</organism>
<evidence type="ECO:0000313" key="3">
    <source>
        <dbReference type="Proteomes" id="UP000217276"/>
    </source>
</evidence>
<evidence type="ECO:0000313" key="2">
    <source>
        <dbReference type="EMBL" id="ATA81574.1"/>
    </source>
</evidence>